<dbReference type="Pfam" id="PF23297">
    <property type="entry name" value="ACP_SdgA_C"/>
    <property type="match status" value="1"/>
</dbReference>
<reference evidence="4 5" key="1">
    <citation type="submission" date="2021-07" db="EMBL/GenBank/DDBJ databases">
        <title>Genome data of Colletotrichum spaethianum.</title>
        <authorList>
            <person name="Utami Y.D."/>
            <person name="Hiruma K."/>
        </authorList>
    </citation>
    <scope>NUCLEOTIDE SEQUENCE [LARGE SCALE GENOMIC DNA]</scope>
    <source>
        <strain evidence="4 5">MAFF 242679</strain>
    </source>
</reference>
<dbReference type="Gene3D" id="1.10.1200.10">
    <property type="entry name" value="ACP-like"/>
    <property type="match status" value="1"/>
</dbReference>
<accession>A0AA37LMB7</accession>
<dbReference type="GO" id="GO:0031177">
    <property type="term" value="F:phosphopantetheine binding"/>
    <property type="evidence" value="ECO:0007669"/>
    <property type="project" value="InterPro"/>
</dbReference>
<dbReference type="InterPro" id="IPR009081">
    <property type="entry name" value="PP-bd_ACP"/>
</dbReference>
<dbReference type="SMART" id="SM00823">
    <property type="entry name" value="PKS_PP"/>
    <property type="match status" value="1"/>
</dbReference>
<evidence type="ECO:0000313" key="5">
    <source>
        <dbReference type="Proteomes" id="UP001055172"/>
    </source>
</evidence>
<dbReference type="InterPro" id="IPR013968">
    <property type="entry name" value="PKS_KR"/>
</dbReference>
<dbReference type="GO" id="GO:0004312">
    <property type="term" value="F:fatty acid synthase activity"/>
    <property type="evidence" value="ECO:0007669"/>
    <property type="project" value="TreeGrafter"/>
</dbReference>
<dbReference type="Pfam" id="PF08659">
    <property type="entry name" value="KR"/>
    <property type="match status" value="1"/>
</dbReference>
<dbReference type="SUPFAM" id="SSF51735">
    <property type="entry name" value="NAD(P)-binding Rossmann-fold domains"/>
    <property type="match status" value="1"/>
</dbReference>
<feature type="domain" description="Carrier" evidence="3">
    <location>
        <begin position="171"/>
        <end position="248"/>
    </location>
</feature>
<dbReference type="PANTHER" id="PTHR43775:SF29">
    <property type="entry name" value="ASPERFURANONE POLYKETIDE SYNTHASE AFOG-RELATED"/>
    <property type="match status" value="1"/>
</dbReference>
<dbReference type="GO" id="GO:0006633">
    <property type="term" value="P:fatty acid biosynthetic process"/>
    <property type="evidence" value="ECO:0007669"/>
    <property type="project" value="TreeGrafter"/>
</dbReference>
<dbReference type="Gene3D" id="3.40.50.720">
    <property type="entry name" value="NAD(P)-binding Rossmann-like Domain"/>
    <property type="match status" value="1"/>
</dbReference>
<dbReference type="PROSITE" id="PS00012">
    <property type="entry name" value="PHOSPHOPANTETHEINE"/>
    <property type="match status" value="1"/>
</dbReference>
<keyword evidence="2" id="KW-0597">Phosphoprotein</keyword>
<evidence type="ECO:0000256" key="2">
    <source>
        <dbReference type="ARBA" id="ARBA00022553"/>
    </source>
</evidence>
<protein>
    <submittedName>
        <fullName evidence="4">Reducing polyketide synthase FUB1</fullName>
    </submittedName>
</protein>
<name>A0AA37LMB7_9PEZI</name>
<dbReference type="GO" id="GO:0044550">
    <property type="term" value="P:secondary metabolite biosynthetic process"/>
    <property type="evidence" value="ECO:0007669"/>
    <property type="project" value="TreeGrafter"/>
</dbReference>
<evidence type="ECO:0000256" key="1">
    <source>
        <dbReference type="ARBA" id="ARBA00022450"/>
    </source>
</evidence>
<evidence type="ECO:0000259" key="3">
    <source>
        <dbReference type="PROSITE" id="PS50075"/>
    </source>
</evidence>
<proteinExistence type="predicted"/>
<gene>
    <name evidence="4" type="ORF">ColLi_00191</name>
</gene>
<dbReference type="InterPro" id="IPR050091">
    <property type="entry name" value="PKS_NRPS_Biosynth_Enz"/>
</dbReference>
<dbReference type="InterPro" id="IPR020806">
    <property type="entry name" value="PKS_PP-bd"/>
</dbReference>
<keyword evidence="5" id="KW-1185">Reference proteome</keyword>
<dbReference type="PANTHER" id="PTHR43775">
    <property type="entry name" value="FATTY ACID SYNTHASE"/>
    <property type="match status" value="1"/>
</dbReference>
<evidence type="ECO:0000313" key="4">
    <source>
        <dbReference type="EMBL" id="GJC77353.1"/>
    </source>
</evidence>
<dbReference type="EMBL" id="BPPX01000001">
    <property type="protein sequence ID" value="GJC77353.1"/>
    <property type="molecule type" value="Genomic_DNA"/>
</dbReference>
<comment type="caution">
    <text evidence="4">The sequence shown here is derived from an EMBL/GenBank/DDBJ whole genome shotgun (WGS) entry which is preliminary data.</text>
</comment>
<dbReference type="Proteomes" id="UP001055172">
    <property type="component" value="Unassembled WGS sequence"/>
</dbReference>
<sequence length="257" mass="28163">MSLDNWKAAILPKVDGSRNLCNVLGDKTDFLVFLSSFVSIIGSPEQANYAAGGTFQDALAQELVAQGINAVSIDLPIVEGVGYVAEKPELWDYLRSSGWSKPIEVSRAQVIPRLWLPQETAVEGYQVQSWGEDRLFSHLQQRGNHDEEKTDETNKTLNHKALLQGASSWGQVENIVLDALLLKIARMLSIEVSNLETSKPLHAYGIDSLTAVELRSWLMKELGAEVSVFDITNNSSISQLAVIAAKKSSLAPDVRGD</sequence>
<organism evidence="4 5">
    <name type="scientific">Colletotrichum liriopes</name>
    <dbReference type="NCBI Taxonomy" id="708192"/>
    <lineage>
        <taxon>Eukaryota</taxon>
        <taxon>Fungi</taxon>
        <taxon>Dikarya</taxon>
        <taxon>Ascomycota</taxon>
        <taxon>Pezizomycotina</taxon>
        <taxon>Sordariomycetes</taxon>
        <taxon>Hypocreomycetidae</taxon>
        <taxon>Glomerellales</taxon>
        <taxon>Glomerellaceae</taxon>
        <taxon>Colletotrichum</taxon>
        <taxon>Colletotrichum spaethianum species complex</taxon>
    </lineage>
</organism>
<dbReference type="InterPro" id="IPR036736">
    <property type="entry name" value="ACP-like_sf"/>
</dbReference>
<keyword evidence="1" id="KW-0596">Phosphopantetheine</keyword>
<dbReference type="InterPro" id="IPR036291">
    <property type="entry name" value="NAD(P)-bd_dom_sf"/>
</dbReference>
<dbReference type="InterPro" id="IPR006162">
    <property type="entry name" value="Ppantetheine_attach_site"/>
</dbReference>
<dbReference type="PROSITE" id="PS50075">
    <property type="entry name" value="CARRIER"/>
    <property type="match status" value="1"/>
</dbReference>
<dbReference type="AlphaFoldDB" id="A0AA37LMB7"/>
<dbReference type="SUPFAM" id="SSF47336">
    <property type="entry name" value="ACP-like"/>
    <property type="match status" value="1"/>
</dbReference>